<feature type="domain" description="HTH myb-type" evidence="8">
    <location>
        <begin position="286"/>
        <end position="342"/>
    </location>
</feature>
<feature type="domain" description="HTH myb-type" evidence="8">
    <location>
        <begin position="343"/>
        <end position="397"/>
    </location>
</feature>
<dbReference type="PROSITE" id="PS50090">
    <property type="entry name" value="MYB_LIKE"/>
    <property type="match status" value="3"/>
</dbReference>
<sequence>MQHAASPPVKKVKAHHTMSWCHMDVSASLTVYSFVYNNTTTIIKNIKLIKYPASLFDKLVYDPALGCYYRDAVNDSNLALRYQMPQQEFQKQTDYSQKMLSDVNSQVVTVARNAHKSNMQPQLDQGDWQQCDNGYHSRETININSLTQVYGSILQSPYPSPNIVTLDALQTPLQVSTYPQTQPLRFGDEISMQYDYSFDQQVYSDGQYEQPPTPTSNSSRPSSPSLINQKPPVYTKWTEDEDQLLRAAISIYGPHKWSLIAAHVPNRTPMQCSTRWLGALNPTIHKGRWTPEEDAALKDAVSEYVDLTDSDGNPQPIPWNKIAARIPHRTGIQCQARWSEALDPRVRKGKWSPEEDEILKEGVRRFGRCWIRIAEMIDGRTQRQCRTRWVQIKNKQAKLERDASAAATTANGTSDDCGSSVTMISPPNSTPTTPTMGISAGSLVQSGDGELRQQQIPPPLDIPTYSSSSPTSNSTSSSNNSPTTINAPQLSAIGGNIGVATLKMDPQQNNAANLMIYNSPNNLIQNQYYMI</sequence>
<feature type="region of interest" description="Disordered" evidence="5">
    <location>
        <begin position="204"/>
        <end position="233"/>
    </location>
</feature>
<evidence type="ECO:0000256" key="4">
    <source>
        <dbReference type="ARBA" id="ARBA00023242"/>
    </source>
</evidence>
<gene>
    <name evidence="9" type="ORF">AGERDE_LOCUS1903</name>
</gene>
<feature type="compositionally biased region" description="Low complexity" evidence="5">
    <location>
        <begin position="215"/>
        <end position="225"/>
    </location>
</feature>
<keyword evidence="1" id="KW-0805">Transcription regulation</keyword>
<evidence type="ECO:0000259" key="7">
    <source>
        <dbReference type="PROSITE" id="PS51293"/>
    </source>
</evidence>
<evidence type="ECO:0000256" key="2">
    <source>
        <dbReference type="ARBA" id="ARBA00023125"/>
    </source>
</evidence>
<dbReference type="Pfam" id="PF00249">
    <property type="entry name" value="Myb_DNA-binding"/>
    <property type="match status" value="1"/>
</dbReference>
<keyword evidence="3" id="KW-0804">Transcription</keyword>
<dbReference type="GO" id="GO:0000978">
    <property type="term" value="F:RNA polymerase II cis-regulatory region sequence-specific DNA binding"/>
    <property type="evidence" value="ECO:0007669"/>
    <property type="project" value="TreeGrafter"/>
</dbReference>
<dbReference type="Proteomes" id="UP000789831">
    <property type="component" value="Unassembled WGS sequence"/>
</dbReference>
<feature type="domain" description="Myb-like" evidence="6">
    <location>
        <begin position="343"/>
        <end position="393"/>
    </location>
</feature>
<dbReference type="PROSITE" id="PS51293">
    <property type="entry name" value="SANT"/>
    <property type="match status" value="1"/>
</dbReference>
<feature type="domain" description="SANT" evidence="7">
    <location>
        <begin position="346"/>
        <end position="397"/>
    </location>
</feature>
<organism evidence="9 10">
    <name type="scientific">Ambispora gerdemannii</name>
    <dbReference type="NCBI Taxonomy" id="144530"/>
    <lineage>
        <taxon>Eukaryota</taxon>
        <taxon>Fungi</taxon>
        <taxon>Fungi incertae sedis</taxon>
        <taxon>Mucoromycota</taxon>
        <taxon>Glomeromycotina</taxon>
        <taxon>Glomeromycetes</taxon>
        <taxon>Archaeosporales</taxon>
        <taxon>Ambisporaceae</taxon>
        <taxon>Ambispora</taxon>
    </lineage>
</organism>
<name>A0A9N8YT57_9GLOM</name>
<evidence type="ECO:0000259" key="6">
    <source>
        <dbReference type="PROSITE" id="PS50090"/>
    </source>
</evidence>
<reference evidence="9" key="1">
    <citation type="submission" date="2021-06" db="EMBL/GenBank/DDBJ databases">
        <authorList>
            <person name="Kallberg Y."/>
            <person name="Tangrot J."/>
            <person name="Rosling A."/>
        </authorList>
    </citation>
    <scope>NUCLEOTIDE SEQUENCE</scope>
    <source>
        <strain evidence="9">MT106</strain>
    </source>
</reference>
<dbReference type="GO" id="GO:0042795">
    <property type="term" value="P:snRNA transcription by RNA polymerase II"/>
    <property type="evidence" value="ECO:0007669"/>
    <property type="project" value="TreeGrafter"/>
</dbReference>
<dbReference type="InterPro" id="IPR001005">
    <property type="entry name" value="SANT/Myb"/>
</dbReference>
<dbReference type="GO" id="GO:0019185">
    <property type="term" value="C:snRNA-activating protein complex"/>
    <property type="evidence" value="ECO:0007669"/>
    <property type="project" value="TreeGrafter"/>
</dbReference>
<keyword evidence="2" id="KW-0238">DNA-binding</keyword>
<dbReference type="InterPro" id="IPR017930">
    <property type="entry name" value="Myb_dom"/>
</dbReference>
<keyword evidence="4" id="KW-0539">Nucleus</keyword>
<dbReference type="CDD" id="cd00167">
    <property type="entry name" value="SANT"/>
    <property type="match status" value="3"/>
</dbReference>
<evidence type="ECO:0000313" key="9">
    <source>
        <dbReference type="EMBL" id="CAG8454231.1"/>
    </source>
</evidence>
<dbReference type="Pfam" id="PF13921">
    <property type="entry name" value="Myb_DNA-bind_6"/>
    <property type="match status" value="1"/>
</dbReference>
<dbReference type="SUPFAM" id="SSF46689">
    <property type="entry name" value="Homeodomain-like"/>
    <property type="match status" value="2"/>
</dbReference>
<dbReference type="PROSITE" id="PS51294">
    <property type="entry name" value="HTH_MYB"/>
    <property type="match status" value="3"/>
</dbReference>
<dbReference type="PANTHER" id="PTHR46621">
    <property type="entry name" value="SNRNA-ACTIVATING PROTEIN COMPLEX SUBUNIT 4"/>
    <property type="match status" value="1"/>
</dbReference>
<feature type="domain" description="HTH myb-type" evidence="8">
    <location>
        <begin position="236"/>
        <end position="284"/>
    </location>
</feature>
<dbReference type="InterPro" id="IPR017884">
    <property type="entry name" value="SANT_dom"/>
</dbReference>
<dbReference type="SMART" id="SM00717">
    <property type="entry name" value="SANT"/>
    <property type="match status" value="3"/>
</dbReference>
<feature type="domain" description="Myb-like" evidence="6">
    <location>
        <begin position="236"/>
        <end position="280"/>
    </location>
</feature>
<evidence type="ECO:0000256" key="5">
    <source>
        <dbReference type="SAM" id="MobiDB-lite"/>
    </source>
</evidence>
<dbReference type="InterPro" id="IPR051575">
    <property type="entry name" value="Myb-like_DNA-bd"/>
</dbReference>
<evidence type="ECO:0000259" key="8">
    <source>
        <dbReference type="PROSITE" id="PS51294"/>
    </source>
</evidence>
<proteinExistence type="predicted"/>
<dbReference type="GO" id="GO:0042796">
    <property type="term" value="P:snRNA transcription by RNA polymerase III"/>
    <property type="evidence" value="ECO:0007669"/>
    <property type="project" value="TreeGrafter"/>
</dbReference>
<dbReference type="OrthoDB" id="2143914at2759"/>
<dbReference type="EMBL" id="CAJVPL010000144">
    <property type="protein sequence ID" value="CAG8454231.1"/>
    <property type="molecule type" value="Genomic_DNA"/>
</dbReference>
<dbReference type="Gene3D" id="1.10.10.60">
    <property type="entry name" value="Homeodomain-like"/>
    <property type="match status" value="3"/>
</dbReference>
<feature type="compositionally biased region" description="Low complexity" evidence="5">
    <location>
        <begin position="404"/>
        <end position="416"/>
    </location>
</feature>
<dbReference type="GO" id="GO:0001006">
    <property type="term" value="F:RNA polymerase III type 3 promoter sequence-specific DNA binding"/>
    <property type="evidence" value="ECO:0007669"/>
    <property type="project" value="TreeGrafter"/>
</dbReference>
<comment type="caution">
    <text evidence="9">The sequence shown here is derived from an EMBL/GenBank/DDBJ whole genome shotgun (WGS) entry which is preliminary data.</text>
</comment>
<evidence type="ECO:0000256" key="1">
    <source>
        <dbReference type="ARBA" id="ARBA00023015"/>
    </source>
</evidence>
<evidence type="ECO:0000313" key="10">
    <source>
        <dbReference type="Proteomes" id="UP000789831"/>
    </source>
</evidence>
<dbReference type="PANTHER" id="PTHR46621:SF1">
    <property type="entry name" value="SNRNA-ACTIVATING PROTEIN COMPLEX SUBUNIT 4"/>
    <property type="match status" value="1"/>
</dbReference>
<feature type="compositionally biased region" description="Low complexity" evidence="5">
    <location>
        <begin position="425"/>
        <end position="435"/>
    </location>
</feature>
<dbReference type="AlphaFoldDB" id="A0A9N8YT57"/>
<dbReference type="InterPro" id="IPR009057">
    <property type="entry name" value="Homeodomain-like_sf"/>
</dbReference>
<keyword evidence="10" id="KW-1185">Reference proteome</keyword>
<evidence type="ECO:0000256" key="3">
    <source>
        <dbReference type="ARBA" id="ARBA00023163"/>
    </source>
</evidence>
<feature type="region of interest" description="Disordered" evidence="5">
    <location>
        <begin position="396"/>
        <end position="487"/>
    </location>
</feature>
<feature type="compositionally biased region" description="Low complexity" evidence="5">
    <location>
        <begin position="463"/>
        <end position="484"/>
    </location>
</feature>
<protein>
    <submittedName>
        <fullName evidence="9">9754_t:CDS:1</fullName>
    </submittedName>
</protein>
<feature type="domain" description="Myb-like" evidence="6">
    <location>
        <begin position="281"/>
        <end position="342"/>
    </location>
</feature>
<accession>A0A9N8YT57</accession>